<evidence type="ECO:0000313" key="2">
    <source>
        <dbReference type="EMBL" id="BDR53096.1"/>
    </source>
</evidence>
<organism evidence="2 3">
    <name type="scientific">Bombiscardovia nodaiensis</name>
    <dbReference type="NCBI Taxonomy" id="2932181"/>
    <lineage>
        <taxon>Bacteria</taxon>
        <taxon>Bacillati</taxon>
        <taxon>Actinomycetota</taxon>
        <taxon>Actinomycetes</taxon>
        <taxon>Bifidobacteriales</taxon>
        <taxon>Bifidobacteriaceae</taxon>
        <taxon>Bombiscardovia</taxon>
    </lineage>
</organism>
<evidence type="ECO:0000256" key="1">
    <source>
        <dbReference type="SAM" id="MobiDB-lite"/>
    </source>
</evidence>
<dbReference type="EMBL" id="AP026798">
    <property type="protein sequence ID" value="BDR53096.1"/>
    <property type="molecule type" value="Genomic_DNA"/>
</dbReference>
<keyword evidence="3" id="KW-1185">Reference proteome</keyword>
<name>A0ABM8B8Q5_9BIFI</name>
<sequence length="358" mass="41036">MQLLRRVRKGTVQLVQPQLYAPAAYWRELSYSDKALHIIRATAKQHSDWTFCYLSAALLWGLTDTVFLRGQMHVAVTNHTHVRRQGCIKFHYTRLNRPAFRRGVAATPLLQTVYDCARRLDYCNAMAICDVAMRKFGLTQQQLIRYAEQFPHSWGQRRAFYVFTHARGLSESGGESIACALFDGWGYQQAQQQISIASPLRKGKQIRLDFLWITSDGRHIAGELDGRVKYVNPTMTQGRELTDIILNEKDRETEVSLLGFTLVRFSFQQLQQKRGSIVREKLHMAGVPQVPQASEGDNPQVRALFGSCWQETHTCWAGLRASRPRLARAAHLHDSRRPPSRPSSHIQRRPPQAMATRR</sequence>
<protein>
    <recommendedName>
        <fullName evidence="4">CTP synthase</fullName>
    </recommendedName>
</protein>
<evidence type="ECO:0008006" key="4">
    <source>
        <dbReference type="Google" id="ProtNLM"/>
    </source>
</evidence>
<gene>
    <name evidence="2" type="ORF">KIM372_10030</name>
</gene>
<feature type="region of interest" description="Disordered" evidence="1">
    <location>
        <begin position="328"/>
        <end position="358"/>
    </location>
</feature>
<feature type="compositionally biased region" description="Low complexity" evidence="1">
    <location>
        <begin position="342"/>
        <end position="351"/>
    </location>
</feature>
<dbReference type="Proteomes" id="UP001321766">
    <property type="component" value="Chromosome"/>
</dbReference>
<proteinExistence type="predicted"/>
<accession>A0ABM8B8Q5</accession>
<reference evidence="2 3" key="1">
    <citation type="journal article" date="2023" name="Microbiol. Spectr.">
        <title>Symbiosis of Carpenter Bees with Uncharacterized Lactic Acid Bacteria Showing NAD Auxotrophy.</title>
        <authorList>
            <person name="Kawasaki S."/>
            <person name="Ozawa K."/>
            <person name="Mori T."/>
            <person name="Yamamoto A."/>
            <person name="Ito M."/>
            <person name="Ohkuma M."/>
            <person name="Sakamoto M."/>
            <person name="Matsutani M."/>
        </authorList>
    </citation>
    <scope>NUCLEOTIDE SEQUENCE [LARGE SCALE GENOMIC DNA]</scope>
    <source>
        <strain evidence="2 3">Kim37-2</strain>
    </source>
</reference>
<evidence type="ECO:0000313" key="3">
    <source>
        <dbReference type="Proteomes" id="UP001321766"/>
    </source>
</evidence>